<dbReference type="PANTHER" id="PTHR16943">
    <property type="entry name" value="2-METHYLCITRATE DEHYDRATASE-RELATED"/>
    <property type="match status" value="1"/>
</dbReference>
<comment type="similarity">
    <text evidence="1">Belongs to the PrpD family.</text>
</comment>
<dbReference type="GO" id="GO:0016829">
    <property type="term" value="F:lyase activity"/>
    <property type="evidence" value="ECO:0007669"/>
    <property type="project" value="InterPro"/>
</dbReference>
<dbReference type="Proteomes" id="UP000288293">
    <property type="component" value="Unassembled WGS sequence"/>
</dbReference>
<dbReference type="Pfam" id="PF19305">
    <property type="entry name" value="MmgE_PrpD_C"/>
    <property type="match status" value="1"/>
</dbReference>
<evidence type="ECO:0000313" key="5">
    <source>
        <dbReference type="Proteomes" id="UP000288293"/>
    </source>
</evidence>
<dbReference type="InterPro" id="IPR045337">
    <property type="entry name" value="MmgE_PrpD_C"/>
</dbReference>
<dbReference type="PANTHER" id="PTHR16943:SF8">
    <property type="entry name" value="2-METHYLCITRATE DEHYDRATASE"/>
    <property type="match status" value="1"/>
</dbReference>
<accession>A0A432W886</accession>
<dbReference type="InterPro" id="IPR042188">
    <property type="entry name" value="MmgE/PrpD_sf_2"/>
</dbReference>
<evidence type="ECO:0000259" key="2">
    <source>
        <dbReference type="Pfam" id="PF03972"/>
    </source>
</evidence>
<dbReference type="InterPro" id="IPR045336">
    <property type="entry name" value="MmgE_PrpD_N"/>
</dbReference>
<dbReference type="InterPro" id="IPR042183">
    <property type="entry name" value="MmgE/PrpD_sf_1"/>
</dbReference>
<dbReference type="AlphaFoldDB" id="A0A432W886"/>
<dbReference type="SUPFAM" id="SSF103378">
    <property type="entry name" value="2-methylcitrate dehydratase PrpD"/>
    <property type="match status" value="1"/>
</dbReference>
<name>A0A432W886_9GAMM</name>
<dbReference type="Gene3D" id="3.30.1330.120">
    <property type="entry name" value="2-methylcitrate dehydratase PrpD"/>
    <property type="match status" value="1"/>
</dbReference>
<feature type="domain" description="MmgE/PrpD N-terminal" evidence="2">
    <location>
        <begin position="13"/>
        <end position="249"/>
    </location>
</feature>
<dbReference type="InterPro" id="IPR005656">
    <property type="entry name" value="MmgE_PrpD"/>
</dbReference>
<keyword evidence="5" id="KW-1185">Reference proteome</keyword>
<sequence>MVSFTDEFVDIIYDLYKQPLSSELDGVCRQRFLDYVAVAISGSTLIKERIENYPGLFCQHQPQLTPVLGLNKYAAAETAALLNGMSAHVAELDDGERFGMVHPGAPVISALISALYQYKLSTEQFLKGIFIGYEATIRMARLLQPELKDNGYHATGPCGCVGAAMGVAAARDFSKSQMKDAFCAATTSASGILKVIRENSELKPYNAGQAALNGLTAAIIASLQFNGPGDVLEGDQGFIKMITGKEQLKSIDGADVQLIKRAYTKPYAACRHCHAPIEASIALREKHSVDSESVTAIRVITHRFAAFKHDHTNIENDYSAKMSIPFSVAVALYVGRASVYEFTHKYISDKEVQRLTKLVKVEVDDELTNLVPEKRVAIVELTFQSGEKVSYQVDLPLGEPENPIDKSMLEAKSLELLKYSGIEEQAALGLVEHLLQGHDFTAVLDNLVH</sequence>
<evidence type="ECO:0000259" key="3">
    <source>
        <dbReference type="Pfam" id="PF19305"/>
    </source>
</evidence>
<feature type="domain" description="MmgE/PrpD C-terminal" evidence="3">
    <location>
        <begin position="267"/>
        <end position="426"/>
    </location>
</feature>
<proteinExistence type="inferred from homology"/>
<comment type="caution">
    <text evidence="4">The sequence shown here is derived from an EMBL/GenBank/DDBJ whole genome shotgun (WGS) entry which is preliminary data.</text>
</comment>
<dbReference type="Pfam" id="PF03972">
    <property type="entry name" value="MmgE_PrpD_N"/>
    <property type="match status" value="1"/>
</dbReference>
<dbReference type="EMBL" id="PIPL01000001">
    <property type="protein sequence ID" value="RUO26275.1"/>
    <property type="molecule type" value="Genomic_DNA"/>
</dbReference>
<dbReference type="InterPro" id="IPR036148">
    <property type="entry name" value="MmgE/PrpD_sf"/>
</dbReference>
<gene>
    <name evidence="4" type="ORF">CWE09_06050</name>
</gene>
<evidence type="ECO:0000256" key="1">
    <source>
        <dbReference type="ARBA" id="ARBA00006174"/>
    </source>
</evidence>
<evidence type="ECO:0008006" key="6">
    <source>
        <dbReference type="Google" id="ProtNLM"/>
    </source>
</evidence>
<dbReference type="Gene3D" id="1.10.4100.10">
    <property type="entry name" value="2-methylcitrate dehydratase PrpD"/>
    <property type="match status" value="1"/>
</dbReference>
<organism evidence="4 5">
    <name type="scientific">Aliidiomarina minuta</name>
    <dbReference type="NCBI Taxonomy" id="880057"/>
    <lineage>
        <taxon>Bacteria</taxon>
        <taxon>Pseudomonadati</taxon>
        <taxon>Pseudomonadota</taxon>
        <taxon>Gammaproteobacteria</taxon>
        <taxon>Alteromonadales</taxon>
        <taxon>Idiomarinaceae</taxon>
        <taxon>Aliidiomarina</taxon>
    </lineage>
</organism>
<reference evidence="4 5" key="1">
    <citation type="journal article" date="2011" name="Front. Microbiol.">
        <title>Genomic signatures of strain selection and enhancement in Bacillus atrophaeus var. globigii, a historical biowarfare simulant.</title>
        <authorList>
            <person name="Gibbons H.S."/>
            <person name="Broomall S.M."/>
            <person name="McNew L.A."/>
            <person name="Daligault H."/>
            <person name="Chapman C."/>
            <person name="Bruce D."/>
            <person name="Karavis M."/>
            <person name="Krepps M."/>
            <person name="McGregor P.A."/>
            <person name="Hong C."/>
            <person name="Park K.H."/>
            <person name="Akmal A."/>
            <person name="Feldman A."/>
            <person name="Lin J.S."/>
            <person name="Chang W.E."/>
            <person name="Higgs B.W."/>
            <person name="Demirev P."/>
            <person name="Lindquist J."/>
            <person name="Liem A."/>
            <person name="Fochler E."/>
            <person name="Read T.D."/>
            <person name="Tapia R."/>
            <person name="Johnson S."/>
            <person name="Bishop-Lilly K.A."/>
            <person name="Detter C."/>
            <person name="Han C."/>
            <person name="Sozhamannan S."/>
            <person name="Rosenzweig C.N."/>
            <person name="Skowronski E.W."/>
        </authorList>
    </citation>
    <scope>NUCLEOTIDE SEQUENCE [LARGE SCALE GENOMIC DNA]</scope>
    <source>
        <strain evidence="4 5">MLST1</strain>
    </source>
</reference>
<evidence type="ECO:0000313" key="4">
    <source>
        <dbReference type="EMBL" id="RUO26275.1"/>
    </source>
</evidence>
<protein>
    <recommendedName>
        <fullName evidence="6">2-methylcitrate dehydratase</fullName>
    </recommendedName>
</protein>